<evidence type="ECO:0000313" key="2">
    <source>
        <dbReference type="Proteomes" id="UP001165960"/>
    </source>
</evidence>
<keyword evidence="2" id="KW-1185">Reference proteome</keyword>
<organism evidence="1 2">
    <name type="scientific">Entomophthora muscae</name>
    <dbReference type="NCBI Taxonomy" id="34485"/>
    <lineage>
        <taxon>Eukaryota</taxon>
        <taxon>Fungi</taxon>
        <taxon>Fungi incertae sedis</taxon>
        <taxon>Zoopagomycota</taxon>
        <taxon>Entomophthoromycotina</taxon>
        <taxon>Entomophthoromycetes</taxon>
        <taxon>Entomophthorales</taxon>
        <taxon>Entomophthoraceae</taxon>
        <taxon>Entomophthora</taxon>
    </lineage>
</organism>
<evidence type="ECO:0000313" key="1">
    <source>
        <dbReference type="EMBL" id="KAJ9087758.1"/>
    </source>
</evidence>
<gene>
    <name evidence="1" type="ORF">DSO57_1030127</name>
</gene>
<protein>
    <submittedName>
        <fullName evidence="1">Uncharacterized protein</fullName>
    </submittedName>
</protein>
<sequence>MQRAPPHADSTVQRPTARNSSGIRSHSIDPDHFPCNSCTRIRQFPLSRKIIPTPSNPPGNLRPSPIRHGLLSQQINAHSTPTASEQSSGKAETRTVELVRDLPLKTKPTDLVATDVCRCLLSHANPTGP</sequence>
<reference evidence="1" key="1">
    <citation type="submission" date="2022-04" db="EMBL/GenBank/DDBJ databases">
        <title>Genome of the entomopathogenic fungus Entomophthora muscae.</title>
        <authorList>
            <person name="Elya C."/>
            <person name="Lovett B.R."/>
            <person name="Lee E."/>
            <person name="Macias A.M."/>
            <person name="Hajek A.E."/>
            <person name="De Bivort B.L."/>
            <person name="Kasson M.T."/>
            <person name="De Fine Licht H.H."/>
            <person name="Stajich J.E."/>
        </authorList>
    </citation>
    <scope>NUCLEOTIDE SEQUENCE</scope>
    <source>
        <strain evidence="1">Berkeley</strain>
    </source>
</reference>
<dbReference type="EMBL" id="QTSX02000204">
    <property type="protein sequence ID" value="KAJ9087758.1"/>
    <property type="molecule type" value="Genomic_DNA"/>
</dbReference>
<accession>A0ACC2UL42</accession>
<name>A0ACC2UL42_9FUNG</name>
<proteinExistence type="predicted"/>
<comment type="caution">
    <text evidence="1">The sequence shown here is derived from an EMBL/GenBank/DDBJ whole genome shotgun (WGS) entry which is preliminary data.</text>
</comment>
<dbReference type="Proteomes" id="UP001165960">
    <property type="component" value="Unassembled WGS sequence"/>
</dbReference>